<dbReference type="EMBL" id="SOBW01000007">
    <property type="protein sequence ID" value="TDU43486.1"/>
    <property type="molecule type" value="Genomic_DNA"/>
</dbReference>
<keyword evidence="1" id="KW-0175">Coiled coil</keyword>
<feature type="coiled-coil region" evidence="1">
    <location>
        <begin position="27"/>
        <end position="54"/>
    </location>
</feature>
<evidence type="ECO:0000256" key="1">
    <source>
        <dbReference type="SAM" id="Coils"/>
    </source>
</evidence>
<organism evidence="3 4">
    <name type="scientific">Gelidibacter sediminis</name>
    <dbReference type="NCBI Taxonomy" id="1608710"/>
    <lineage>
        <taxon>Bacteria</taxon>
        <taxon>Pseudomonadati</taxon>
        <taxon>Bacteroidota</taxon>
        <taxon>Flavobacteriia</taxon>
        <taxon>Flavobacteriales</taxon>
        <taxon>Flavobacteriaceae</taxon>
        <taxon>Gelidibacter</taxon>
    </lineage>
</organism>
<feature type="domain" description="DUF4468" evidence="2">
    <location>
        <begin position="38"/>
        <end position="116"/>
    </location>
</feature>
<protein>
    <submittedName>
        <fullName evidence="3">Uncharacterized protein with TBP-like fold DUF4468</fullName>
    </submittedName>
</protein>
<dbReference type="OrthoDB" id="1450499at2"/>
<sequence>MKVTTILTFILIGFIGNAQVVVDSINAKIYVDRVQEIELDKNELQEKTNRWVAKNYNNSKYVTRINNEDNILIKGAFDVGADFSAFGATLYSERKVEYTLDLKFKDGKYKIDISDLLFDGIDATRALSVYFMSYDEYKTFSLKAMEEYDGMGKKAAIKRINNDDKFRKDYESQQNYGKKIIPQIVDKLSQIDLSLLSYLKNQDMKDEW</sequence>
<comment type="caution">
    <text evidence="3">The sequence shown here is derived from an EMBL/GenBank/DDBJ whole genome shotgun (WGS) entry which is preliminary data.</text>
</comment>
<dbReference type="Proteomes" id="UP000294689">
    <property type="component" value="Unassembled WGS sequence"/>
</dbReference>
<keyword evidence="4" id="KW-1185">Reference proteome</keyword>
<accession>A0A4V3F9W7</accession>
<dbReference type="RefSeq" id="WP_133756942.1">
    <property type="nucleotide sequence ID" value="NZ_SOBW01000007.1"/>
</dbReference>
<dbReference type="InterPro" id="IPR027823">
    <property type="entry name" value="DUF4468"/>
</dbReference>
<evidence type="ECO:0000313" key="3">
    <source>
        <dbReference type="EMBL" id="TDU43486.1"/>
    </source>
</evidence>
<dbReference type="Gene3D" id="3.30.530.80">
    <property type="match status" value="1"/>
</dbReference>
<proteinExistence type="predicted"/>
<dbReference type="Pfam" id="PF14730">
    <property type="entry name" value="DUF4468"/>
    <property type="match status" value="1"/>
</dbReference>
<dbReference type="AlphaFoldDB" id="A0A4V3F9W7"/>
<name>A0A4V3F9W7_9FLAO</name>
<evidence type="ECO:0000259" key="2">
    <source>
        <dbReference type="Pfam" id="PF14730"/>
    </source>
</evidence>
<reference evidence="3 4" key="1">
    <citation type="submission" date="2019-03" db="EMBL/GenBank/DDBJ databases">
        <title>Genomic Encyclopedia of Archaeal and Bacterial Type Strains, Phase II (KMG-II): from individual species to whole genera.</title>
        <authorList>
            <person name="Goeker M."/>
        </authorList>
    </citation>
    <scope>NUCLEOTIDE SEQUENCE [LARGE SCALE GENOMIC DNA]</scope>
    <source>
        <strain evidence="3 4">DSM 28135</strain>
    </source>
</reference>
<evidence type="ECO:0000313" key="4">
    <source>
        <dbReference type="Proteomes" id="UP000294689"/>
    </source>
</evidence>
<gene>
    <name evidence="3" type="ORF">BXY82_0898</name>
</gene>